<proteinExistence type="predicted"/>
<name>A0A3S4ZAW8_9PLAT</name>
<reference evidence="2" key="1">
    <citation type="submission" date="2018-11" db="EMBL/GenBank/DDBJ databases">
        <authorList>
            <consortium name="Pathogen Informatics"/>
        </authorList>
    </citation>
    <scope>NUCLEOTIDE SEQUENCE</scope>
</reference>
<evidence type="ECO:0000313" key="2">
    <source>
        <dbReference type="EMBL" id="VEL06853.1"/>
    </source>
</evidence>
<feature type="compositionally biased region" description="Basic and acidic residues" evidence="1">
    <location>
        <begin position="62"/>
        <end position="72"/>
    </location>
</feature>
<gene>
    <name evidence="2" type="ORF">PXEA_LOCUS293</name>
</gene>
<keyword evidence="3" id="KW-1185">Reference proteome</keyword>
<accession>A0A3S4ZAW8</accession>
<protein>
    <submittedName>
        <fullName evidence="2">Uncharacterized protein</fullName>
    </submittedName>
</protein>
<comment type="caution">
    <text evidence="2">The sequence shown here is derived from an EMBL/GenBank/DDBJ whole genome shotgun (WGS) entry which is preliminary data.</text>
</comment>
<dbReference type="AlphaFoldDB" id="A0A3S4ZAW8"/>
<feature type="compositionally biased region" description="Basic residues" evidence="1">
    <location>
        <begin position="52"/>
        <end position="61"/>
    </location>
</feature>
<dbReference type="EMBL" id="CAAALY010000519">
    <property type="protein sequence ID" value="VEL06853.1"/>
    <property type="molecule type" value="Genomic_DNA"/>
</dbReference>
<organism evidence="2 3">
    <name type="scientific">Protopolystoma xenopodis</name>
    <dbReference type="NCBI Taxonomy" id="117903"/>
    <lineage>
        <taxon>Eukaryota</taxon>
        <taxon>Metazoa</taxon>
        <taxon>Spiralia</taxon>
        <taxon>Lophotrochozoa</taxon>
        <taxon>Platyhelminthes</taxon>
        <taxon>Monogenea</taxon>
        <taxon>Polyopisthocotylea</taxon>
        <taxon>Polystomatidea</taxon>
        <taxon>Polystomatidae</taxon>
        <taxon>Protopolystoma</taxon>
    </lineage>
</organism>
<dbReference type="Proteomes" id="UP000784294">
    <property type="component" value="Unassembled WGS sequence"/>
</dbReference>
<evidence type="ECO:0000256" key="1">
    <source>
        <dbReference type="SAM" id="MobiDB-lite"/>
    </source>
</evidence>
<feature type="compositionally biased region" description="Basic and acidic residues" evidence="1">
    <location>
        <begin position="29"/>
        <end position="39"/>
    </location>
</feature>
<feature type="compositionally biased region" description="Basic and acidic residues" evidence="1">
    <location>
        <begin position="83"/>
        <end position="93"/>
    </location>
</feature>
<feature type="region of interest" description="Disordered" evidence="1">
    <location>
        <begin position="29"/>
        <end position="93"/>
    </location>
</feature>
<sequence>MTPLTDDTDFDASETFGIALSKKSDARNHEYYGKGDRTRHVSKCLPDAPNNLRKRARTRTIKLKETVTKQKDPAQGSKNASDYAEKWIQKSER</sequence>
<evidence type="ECO:0000313" key="3">
    <source>
        <dbReference type="Proteomes" id="UP000784294"/>
    </source>
</evidence>